<dbReference type="FunFam" id="3.40.50.720:FF:000084">
    <property type="entry name" value="Short-chain dehydrogenase reductase"/>
    <property type="match status" value="1"/>
</dbReference>
<dbReference type="Proteomes" id="UP000467260">
    <property type="component" value="Chromosome"/>
</dbReference>
<dbReference type="EMBL" id="AP022609">
    <property type="protein sequence ID" value="BBZ24531.1"/>
    <property type="molecule type" value="Genomic_DNA"/>
</dbReference>
<dbReference type="PRINTS" id="PR00081">
    <property type="entry name" value="GDHRDH"/>
</dbReference>
<keyword evidence="3" id="KW-0964">Secreted</keyword>
<evidence type="ECO:0000256" key="1">
    <source>
        <dbReference type="ARBA" id="ARBA00004191"/>
    </source>
</evidence>
<dbReference type="GO" id="GO:0004316">
    <property type="term" value="F:3-oxoacyl-[acyl-carrier-protein] reductase (NADPH) activity"/>
    <property type="evidence" value="ECO:0007669"/>
    <property type="project" value="UniProtKB-EC"/>
</dbReference>
<dbReference type="InterPro" id="IPR036291">
    <property type="entry name" value="NAD(P)-bd_dom_sf"/>
</dbReference>
<keyword evidence="3" id="KW-0134">Cell wall</keyword>
<dbReference type="SMART" id="SM00822">
    <property type="entry name" value="PKS_KR"/>
    <property type="match status" value="1"/>
</dbReference>
<evidence type="ECO:0000313" key="9">
    <source>
        <dbReference type="Proteomes" id="UP000467260"/>
    </source>
</evidence>
<accession>A0A7I7X7A6</accession>
<keyword evidence="9" id="KW-1185">Reference proteome</keyword>
<dbReference type="InterPro" id="IPR002347">
    <property type="entry name" value="SDR_fam"/>
</dbReference>
<evidence type="ECO:0000256" key="6">
    <source>
        <dbReference type="ARBA" id="ARBA00047400"/>
    </source>
</evidence>
<dbReference type="GO" id="GO:0032787">
    <property type="term" value="P:monocarboxylic acid metabolic process"/>
    <property type="evidence" value="ECO:0007669"/>
    <property type="project" value="UniProtKB-ARBA"/>
</dbReference>
<evidence type="ECO:0000259" key="7">
    <source>
        <dbReference type="SMART" id="SM00822"/>
    </source>
</evidence>
<comment type="catalytic activity">
    <reaction evidence="6">
        <text>a (3R)-hydroxyacyl-[ACP] + NADP(+) = a 3-oxoacyl-[ACP] + NADPH + H(+)</text>
        <dbReference type="Rhea" id="RHEA:17397"/>
        <dbReference type="Rhea" id="RHEA-COMP:9916"/>
        <dbReference type="Rhea" id="RHEA-COMP:9945"/>
        <dbReference type="ChEBI" id="CHEBI:15378"/>
        <dbReference type="ChEBI" id="CHEBI:57783"/>
        <dbReference type="ChEBI" id="CHEBI:58349"/>
        <dbReference type="ChEBI" id="CHEBI:78776"/>
        <dbReference type="ChEBI" id="CHEBI:78827"/>
        <dbReference type="EC" id="1.1.1.100"/>
    </reaction>
    <physiologicalReaction direction="right-to-left" evidence="6">
        <dbReference type="Rhea" id="RHEA:17399"/>
    </physiologicalReaction>
</comment>
<dbReference type="Gene3D" id="3.40.50.720">
    <property type="entry name" value="NAD(P)-binding Rossmann-like Domain"/>
    <property type="match status" value="1"/>
</dbReference>
<dbReference type="PRINTS" id="PR00080">
    <property type="entry name" value="SDRFAMILY"/>
</dbReference>
<protein>
    <recommendedName>
        <fullName evidence="5">3-oxoacyl-[acyl-carrier-protein] reductase MabA</fullName>
    </recommendedName>
</protein>
<organism evidence="8 9">
    <name type="scientific">Mycolicibacter hiberniae</name>
    <dbReference type="NCBI Taxonomy" id="29314"/>
    <lineage>
        <taxon>Bacteria</taxon>
        <taxon>Bacillati</taxon>
        <taxon>Actinomycetota</taxon>
        <taxon>Actinomycetes</taxon>
        <taxon>Mycobacteriales</taxon>
        <taxon>Mycobacteriaceae</taxon>
        <taxon>Mycolicibacter</taxon>
    </lineage>
</organism>
<proteinExistence type="inferred from homology"/>
<evidence type="ECO:0000256" key="3">
    <source>
        <dbReference type="ARBA" id="ARBA00022512"/>
    </source>
</evidence>
<dbReference type="AlphaFoldDB" id="A0A7I7X7A6"/>
<comment type="subcellular location">
    <subcellularLocation>
        <location evidence="1">Secreted</location>
        <location evidence="1">Cell wall</location>
    </subcellularLocation>
</comment>
<dbReference type="InterPro" id="IPR050259">
    <property type="entry name" value="SDR"/>
</dbReference>
<feature type="domain" description="Ketoreductase" evidence="7">
    <location>
        <begin position="15"/>
        <end position="194"/>
    </location>
</feature>
<dbReference type="PANTHER" id="PTHR42879">
    <property type="entry name" value="3-OXOACYL-(ACYL-CARRIER-PROTEIN) REDUCTASE"/>
    <property type="match status" value="1"/>
</dbReference>
<sequence>MPSEGDAMTAEPPQRVAVVTGGGSGMGEATCRELGRRGYRVGVLDINGQAAQRVADDLRAEGLAALGVEADVTDRAAVDQAFASVRGELGPVAALVTSAGLFGYCAFADITAQAWAQIIDVNLTGTFHCCQAALPDMVAAGWGRIVMISSSSAQRGSPFAAHYAASKGAVITLTKSLAREYAASGITVNNIPPSGIETPMQHQGQAAGFLPSNEQIAANIPLGRLGTGADIAAAVGFLCSEEAGFITGQVLGVNGGAVM</sequence>
<reference evidence="8 9" key="1">
    <citation type="journal article" date="2019" name="Emerg. Microbes Infect.">
        <title>Comprehensive subspecies identification of 175 nontuberculous mycobacteria species based on 7547 genomic profiles.</title>
        <authorList>
            <person name="Matsumoto Y."/>
            <person name="Kinjo T."/>
            <person name="Motooka D."/>
            <person name="Nabeya D."/>
            <person name="Jung N."/>
            <person name="Uechi K."/>
            <person name="Horii T."/>
            <person name="Iida T."/>
            <person name="Fujita J."/>
            <person name="Nakamura S."/>
        </authorList>
    </citation>
    <scope>NUCLEOTIDE SEQUENCE [LARGE SCALE GENOMIC DNA]</scope>
    <source>
        <strain evidence="8 9">JCM 13571</strain>
    </source>
</reference>
<name>A0A7I7X7A6_9MYCO</name>
<evidence type="ECO:0000313" key="8">
    <source>
        <dbReference type="EMBL" id="BBZ24531.1"/>
    </source>
</evidence>
<dbReference type="PANTHER" id="PTHR42879:SF2">
    <property type="entry name" value="3-OXOACYL-[ACYL-CARRIER-PROTEIN] REDUCTASE FABG"/>
    <property type="match status" value="1"/>
</dbReference>
<evidence type="ECO:0000256" key="5">
    <source>
        <dbReference type="ARBA" id="ARBA00040781"/>
    </source>
</evidence>
<dbReference type="PROSITE" id="PS00061">
    <property type="entry name" value="ADH_SHORT"/>
    <property type="match status" value="1"/>
</dbReference>
<dbReference type="SUPFAM" id="SSF51735">
    <property type="entry name" value="NAD(P)-binding Rossmann-fold domains"/>
    <property type="match status" value="1"/>
</dbReference>
<comment type="similarity">
    <text evidence="2">Belongs to the short-chain dehydrogenases/reductases (SDR) family.</text>
</comment>
<dbReference type="InterPro" id="IPR057326">
    <property type="entry name" value="KR_dom"/>
</dbReference>
<dbReference type="KEGG" id="mhib:MHIB_29490"/>
<dbReference type="Pfam" id="PF13561">
    <property type="entry name" value="adh_short_C2"/>
    <property type="match status" value="1"/>
</dbReference>
<keyword evidence="4" id="KW-0560">Oxidoreductase</keyword>
<dbReference type="NCBIfam" id="NF009466">
    <property type="entry name" value="PRK12826.1-2"/>
    <property type="match status" value="1"/>
</dbReference>
<evidence type="ECO:0000256" key="2">
    <source>
        <dbReference type="ARBA" id="ARBA00006484"/>
    </source>
</evidence>
<evidence type="ECO:0000256" key="4">
    <source>
        <dbReference type="ARBA" id="ARBA00023002"/>
    </source>
</evidence>
<dbReference type="InterPro" id="IPR020904">
    <property type="entry name" value="Sc_DH/Rdtase_CS"/>
</dbReference>
<gene>
    <name evidence="8" type="primary">fabG_4</name>
    <name evidence="8" type="ORF">MHIB_29490</name>
</gene>